<protein>
    <submittedName>
        <fullName evidence="1">Uncharacterized protein</fullName>
    </submittedName>
</protein>
<name>A0A0S3RHW9_PHAAN</name>
<dbReference type="Proteomes" id="UP000291084">
    <property type="component" value="Chromosome 2"/>
</dbReference>
<evidence type="ECO:0000313" key="2">
    <source>
        <dbReference type="Proteomes" id="UP000291084"/>
    </source>
</evidence>
<dbReference type="AlphaFoldDB" id="A0A0S3RHW9"/>
<keyword evidence="2" id="KW-1185">Reference proteome</keyword>
<gene>
    <name evidence="1" type="primary">Vigan.02G313000</name>
    <name evidence="1" type="ORF">VIGAN_02313000</name>
</gene>
<organism evidence="1 2">
    <name type="scientific">Vigna angularis var. angularis</name>
    <dbReference type="NCBI Taxonomy" id="157739"/>
    <lineage>
        <taxon>Eukaryota</taxon>
        <taxon>Viridiplantae</taxon>
        <taxon>Streptophyta</taxon>
        <taxon>Embryophyta</taxon>
        <taxon>Tracheophyta</taxon>
        <taxon>Spermatophyta</taxon>
        <taxon>Magnoliopsida</taxon>
        <taxon>eudicotyledons</taxon>
        <taxon>Gunneridae</taxon>
        <taxon>Pentapetalae</taxon>
        <taxon>rosids</taxon>
        <taxon>fabids</taxon>
        <taxon>Fabales</taxon>
        <taxon>Fabaceae</taxon>
        <taxon>Papilionoideae</taxon>
        <taxon>50 kb inversion clade</taxon>
        <taxon>NPAAA clade</taxon>
        <taxon>indigoferoid/millettioid clade</taxon>
        <taxon>Phaseoleae</taxon>
        <taxon>Vigna</taxon>
    </lineage>
</organism>
<evidence type="ECO:0000313" key="1">
    <source>
        <dbReference type="EMBL" id="BAT80151.1"/>
    </source>
</evidence>
<dbReference type="OrthoDB" id="1393783at2759"/>
<sequence>MKLDEPSLEAIGLNARINVMKFANQHLSAPKQDDFQNYNDYEKNFYSYQAFYGYPGSRVPEWLEYKSAKYSVIIDLSSAPPSPVYGFIWCFVLVETFMILNLTSL</sequence>
<accession>A0A0S3RHW9</accession>
<reference evidence="1 2" key="1">
    <citation type="journal article" date="2015" name="Sci. Rep.">
        <title>The power of single molecule real-time sequencing technology in the de novo assembly of a eukaryotic genome.</title>
        <authorList>
            <person name="Sakai H."/>
            <person name="Naito K."/>
            <person name="Ogiso-Tanaka E."/>
            <person name="Takahashi Y."/>
            <person name="Iseki K."/>
            <person name="Muto C."/>
            <person name="Satou K."/>
            <person name="Teruya K."/>
            <person name="Shiroma A."/>
            <person name="Shimoji M."/>
            <person name="Hirano T."/>
            <person name="Itoh T."/>
            <person name="Kaga A."/>
            <person name="Tomooka N."/>
        </authorList>
    </citation>
    <scope>NUCLEOTIDE SEQUENCE [LARGE SCALE GENOMIC DNA]</scope>
    <source>
        <strain evidence="2">cv. Shumari</strain>
    </source>
</reference>
<proteinExistence type="predicted"/>
<dbReference type="EMBL" id="AP015035">
    <property type="protein sequence ID" value="BAT80151.1"/>
    <property type="molecule type" value="Genomic_DNA"/>
</dbReference>